<dbReference type="GO" id="GO:0016788">
    <property type="term" value="F:hydrolase activity, acting on ester bonds"/>
    <property type="evidence" value="ECO:0007669"/>
    <property type="project" value="InterPro"/>
</dbReference>
<sequence length="277" mass="31381">MKYIDIHCHLDFPDYGTDLAEVLERMKENEVGAITIGTDLESSRRAVKIAEEGEKNGNKIWACIGVHPEKPQGETLGNFQGLTLGFEEKEFEKLVVHPKVVAIGECGLDWFRIEPENIESERERQTKLFKQQIEFALKYNKPLMLHCREAYDDVLNILEVYKKAEGGDKLRGNAHFFAGNVEQAKRFLDLGFTMSFTGVVTFTHDYDEVIKYIPQDSIMSETDAPFVSPVPYRGKRNEPSFVIEIVKKLAEIRGESFEVLNGAIIKNAKVAFGGLLC</sequence>
<gene>
    <name evidence="4" type="ORF">A3A96_02800</name>
</gene>
<evidence type="ECO:0000313" key="5">
    <source>
        <dbReference type="Proteomes" id="UP000177707"/>
    </source>
</evidence>
<comment type="caution">
    <text evidence="4">The sequence shown here is derived from an EMBL/GenBank/DDBJ whole genome shotgun (WGS) entry which is preliminary data.</text>
</comment>
<dbReference type="Proteomes" id="UP000177707">
    <property type="component" value="Unassembled WGS sequence"/>
</dbReference>
<dbReference type="InterPro" id="IPR001130">
    <property type="entry name" value="TatD-like"/>
</dbReference>
<dbReference type="PANTHER" id="PTHR46124:SF2">
    <property type="entry name" value="D-AMINOACYL-TRNA DEACYLASE"/>
    <property type="match status" value="1"/>
</dbReference>
<dbReference type="PIRSF" id="PIRSF005902">
    <property type="entry name" value="DNase_TatD"/>
    <property type="match status" value="1"/>
</dbReference>
<proteinExistence type="predicted"/>
<dbReference type="EMBL" id="MHWB01000011">
    <property type="protein sequence ID" value="OHB01576.1"/>
    <property type="molecule type" value="Genomic_DNA"/>
</dbReference>
<keyword evidence="1 3" id="KW-0479">Metal-binding</keyword>
<feature type="binding site" evidence="3">
    <location>
        <position position="175"/>
    </location>
    <ligand>
        <name>a divalent metal cation</name>
        <dbReference type="ChEBI" id="CHEBI:60240"/>
        <label>2</label>
    </ligand>
</feature>
<dbReference type="NCBIfam" id="TIGR00010">
    <property type="entry name" value="YchF/TatD family DNA exonuclease"/>
    <property type="match status" value="1"/>
</dbReference>
<dbReference type="Pfam" id="PF01026">
    <property type="entry name" value="TatD_DNase"/>
    <property type="match status" value="1"/>
</dbReference>
<dbReference type="InterPro" id="IPR018228">
    <property type="entry name" value="DNase_TatD-rel_CS"/>
</dbReference>
<organism evidence="4 5">
    <name type="scientific">Candidatus Zambryskibacteria bacterium RIFCSPLOWO2_01_FULL_39_39</name>
    <dbReference type="NCBI Taxonomy" id="1802758"/>
    <lineage>
        <taxon>Bacteria</taxon>
        <taxon>Candidatus Zambryskiibacteriota</taxon>
    </lineage>
</organism>
<accession>A0A1G2TW96</accession>
<feature type="binding site" evidence="3">
    <location>
        <position position="146"/>
    </location>
    <ligand>
        <name>a divalent metal cation</name>
        <dbReference type="ChEBI" id="CHEBI:60240"/>
        <label>2</label>
    </ligand>
</feature>
<feature type="binding site" evidence="3">
    <location>
        <position position="9"/>
    </location>
    <ligand>
        <name>a divalent metal cation</name>
        <dbReference type="ChEBI" id="CHEBI:60240"/>
        <label>1</label>
    </ligand>
</feature>
<dbReference type="PROSITE" id="PS01091">
    <property type="entry name" value="TATD_3"/>
    <property type="match status" value="1"/>
</dbReference>
<reference evidence="4 5" key="1">
    <citation type="journal article" date="2016" name="Nat. Commun.">
        <title>Thousands of microbial genomes shed light on interconnected biogeochemical processes in an aquifer system.</title>
        <authorList>
            <person name="Anantharaman K."/>
            <person name="Brown C.T."/>
            <person name="Hug L.A."/>
            <person name="Sharon I."/>
            <person name="Castelle C.J."/>
            <person name="Probst A.J."/>
            <person name="Thomas B.C."/>
            <person name="Singh A."/>
            <person name="Wilkins M.J."/>
            <person name="Karaoz U."/>
            <person name="Brodie E.L."/>
            <person name="Williams K.H."/>
            <person name="Hubbard S.S."/>
            <person name="Banfield J.F."/>
        </authorList>
    </citation>
    <scope>NUCLEOTIDE SEQUENCE [LARGE SCALE GENOMIC DNA]</scope>
</reference>
<protein>
    <recommendedName>
        <fullName evidence="6">Hydrolase TatD</fullName>
    </recommendedName>
</protein>
<dbReference type="PANTHER" id="PTHR46124">
    <property type="entry name" value="D-AMINOACYL-TRNA DEACYLASE"/>
    <property type="match status" value="1"/>
</dbReference>
<dbReference type="InterPro" id="IPR015991">
    <property type="entry name" value="TatD/YcfH-like"/>
</dbReference>
<evidence type="ECO:0000256" key="1">
    <source>
        <dbReference type="ARBA" id="ARBA00022723"/>
    </source>
</evidence>
<dbReference type="CDD" id="cd01310">
    <property type="entry name" value="TatD_DNAse"/>
    <property type="match status" value="1"/>
</dbReference>
<dbReference type="SUPFAM" id="SSF51556">
    <property type="entry name" value="Metallo-dependent hydrolases"/>
    <property type="match status" value="1"/>
</dbReference>
<evidence type="ECO:0000313" key="4">
    <source>
        <dbReference type="EMBL" id="OHB01576.1"/>
    </source>
</evidence>
<feature type="binding site" evidence="3">
    <location>
        <position position="223"/>
    </location>
    <ligand>
        <name>a divalent metal cation</name>
        <dbReference type="ChEBI" id="CHEBI:60240"/>
        <label>1</label>
    </ligand>
</feature>
<feature type="binding site" evidence="3">
    <location>
        <position position="7"/>
    </location>
    <ligand>
        <name>a divalent metal cation</name>
        <dbReference type="ChEBI" id="CHEBI:60240"/>
        <label>1</label>
    </ligand>
</feature>
<dbReference type="Gene3D" id="3.20.20.140">
    <property type="entry name" value="Metal-dependent hydrolases"/>
    <property type="match status" value="1"/>
</dbReference>
<dbReference type="GO" id="GO:0004536">
    <property type="term" value="F:DNA nuclease activity"/>
    <property type="evidence" value="ECO:0007669"/>
    <property type="project" value="InterPro"/>
</dbReference>
<evidence type="ECO:0008006" key="6">
    <source>
        <dbReference type="Google" id="ProtNLM"/>
    </source>
</evidence>
<dbReference type="STRING" id="1802758.A3A96_02800"/>
<name>A0A1G2TW96_9BACT</name>
<dbReference type="FunFam" id="3.20.20.140:FF:000005">
    <property type="entry name" value="TatD family hydrolase"/>
    <property type="match status" value="1"/>
</dbReference>
<dbReference type="PROSITE" id="PS01090">
    <property type="entry name" value="TATD_2"/>
    <property type="match status" value="1"/>
</dbReference>
<evidence type="ECO:0000256" key="2">
    <source>
        <dbReference type="ARBA" id="ARBA00022801"/>
    </source>
</evidence>
<evidence type="ECO:0000256" key="3">
    <source>
        <dbReference type="PIRSR" id="PIRSR005902-1"/>
    </source>
</evidence>
<dbReference type="InterPro" id="IPR032466">
    <property type="entry name" value="Metal_Hydrolase"/>
</dbReference>
<keyword evidence="2" id="KW-0378">Hydrolase</keyword>
<dbReference type="AlphaFoldDB" id="A0A1G2TW96"/>
<dbReference type="GO" id="GO:0046872">
    <property type="term" value="F:metal ion binding"/>
    <property type="evidence" value="ECO:0007669"/>
    <property type="project" value="UniProtKB-KW"/>
</dbReference>
<feature type="binding site" evidence="3">
    <location>
        <position position="105"/>
    </location>
    <ligand>
        <name>a divalent metal cation</name>
        <dbReference type="ChEBI" id="CHEBI:60240"/>
        <label>1</label>
    </ligand>
</feature>